<dbReference type="GO" id="GO:0071013">
    <property type="term" value="C:catalytic step 2 spliceosome"/>
    <property type="evidence" value="ECO:0007669"/>
    <property type="project" value="TreeGrafter"/>
</dbReference>
<dbReference type="EMBL" id="ML992671">
    <property type="protein sequence ID" value="KAF2213335.1"/>
    <property type="molecule type" value="Genomic_DNA"/>
</dbReference>
<keyword evidence="3" id="KW-0539">Nucleus</keyword>
<evidence type="ECO:0000256" key="3">
    <source>
        <dbReference type="ARBA" id="ARBA00023242"/>
    </source>
</evidence>
<evidence type="ECO:0000256" key="1">
    <source>
        <dbReference type="ARBA" id="ARBA00004123"/>
    </source>
</evidence>
<comment type="subcellular location">
    <subcellularLocation>
        <location evidence="1">Nucleus</location>
    </subcellularLocation>
</comment>
<feature type="region of interest" description="Disordered" evidence="4">
    <location>
        <begin position="1"/>
        <end position="35"/>
    </location>
</feature>
<feature type="compositionally biased region" description="Polar residues" evidence="4">
    <location>
        <begin position="100"/>
        <end position="112"/>
    </location>
</feature>
<feature type="region of interest" description="Disordered" evidence="4">
    <location>
        <begin position="93"/>
        <end position="120"/>
    </location>
</feature>
<evidence type="ECO:0008006" key="7">
    <source>
        <dbReference type="Google" id="ProtNLM"/>
    </source>
</evidence>
<feature type="region of interest" description="Disordered" evidence="4">
    <location>
        <begin position="414"/>
        <end position="481"/>
    </location>
</feature>
<proteinExistence type="inferred from homology"/>
<gene>
    <name evidence="5" type="ORF">CERZMDRAFT_111637</name>
</gene>
<dbReference type="PANTHER" id="PTHR12940">
    <property type="entry name" value="ES-2 PROTEIN - RELATED"/>
    <property type="match status" value="1"/>
</dbReference>
<organism evidence="5 6">
    <name type="scientific">Cercospora zeae-maydis SCOH1-5</name>
    <dbReference type="NCBI Taxonomy" id="717836"/>
    <lineage>
        <taxon>Eukaryota</taxon>
        <taxon>Fungi</taxon>
        <taxon>Dikarya</taxon>
        <taxon>Ascomycota</taxon>
        <taxon>Pezizomycotina</taxon>
        <taxon>Dothideomycetes</taxon>
        <taxon>Dothideomycetidae</taxon>
        <taxon>Mycosphaerellales</taxon>
        <taxon>Mycosphaerellaceae</taxon>
        <taxon>Cercospora</taxon>
    </lineage>
</organism>
<dbReference type="Proteomes" id="UP000799539">
    <property type="component" value="Unassembled WGS sequence"/>
</dbReference>
<evidence type="ECO:0000256" key="4">
    <source>
        <dbReference type="SAM" id="MobiDB-lite"/>
    </source>
</evidence>
<dbReference type="InterPro" id="IPR019148">
    <property type="entry name" value="Nuclear_protein_DGCR14_ESS-2"/>
</dbReference>
<sequence length="481" mass="52494">MEGSDSQALTKRSADMSLMPPPPPPKRQKRPSQVLDEDVYSEALSHIIARDFFPGLLETEAQQDYLQALESNNRDWIRESGRKLTQVMTPIPEGRRRVGTGTSFTPRTSTALGETPRTYVGGTPGQTPINGNHFAPEQEKPEVDLNMSLGTFQAKYTSEDNESFNALLDKQNEKRASKYAFFHQGNKIPTAKQIAYREQQQQLLENGQSSTALITRNSAGEDRIALTSARPSQDLDARPASVDSFANRQGPRNSFMFGPDGVEDQVITRAQGAELRSNAPLKAINYGGTRLLGDRAVNEDVVPPSPSMSAIDAAIAGRPRATESETGYTGAETPRVNGYAFVDAEPTPSELGIPITDEEADAAEQDAAAQLLPKVEEGGPNPFHIRERSKREDVHHRLVEKADASRRKGGRMDQFRNLGITPGRTPTPRFASGANISKGRMTPAAQALANRIGTPRHETGFLSGGTGKATWTPTPRVKRKP</sequence>
<dbReference type="AlphaFoldDB" id="A0A6A6FIS4"/>
<evidence type="ECO:0000313" key="6">
    <source>
        <dbReference type="Proteomes" id="UP000799539"/>
    </source>
</evidence>
<dbReference type="Pfam" id="PF09751">
    <property type="entry name" value="Es2"/>
    <property type="match status" value="1"/>
</dbReference>
<keyword evidence="6" id="KW-1185">Reference proteome</keyword>
<dbReference type="OrthoDB" id="19679at2759"/>
<evidence type="ECO:0000313" key="5">
    <source>
        <dbReference type="EMBL" id="KAF2213335.1"/>
    </source>
</evidence>
<dbReference type="PANTHER" id="PTHR12940:SF0">
    <property type="entry name" value="SPLICING FACTOR ESS-2 HOMOLOG"/>
    <property type="match status" value="1"/>
</dbReference>
<comment type="similarity">
    <text evidence="2">Belongs to the ESS2 family.</text>
</comment>
<evidence type="ECO:0000256" key="2">
    <source>
        <dbReference type="ARBA" id="ARBA00009072"/>
    </source>
</evidence>
<feature type="compositionally biased region" description="Polar residues" evidence="4">
    <location>
        <begin position="1"/>
        <end position="10"/>
    </location>
</feature>
<accession>A0A6A6FIS4</accession>
<reference evidence="5" key="1">
    <citation type="journal article" date="2020" name="Stud. Mycol.">
        <title>101 Dothideomycetes genomes: a test case for predicting lifestyles and emergence of pathogens.</title>
        <authorList>
            <person name="Haridas S."/>
            <person name="Albert R."/>
            <person name="Binder M."/>
            <person name="Bloem J."/>
            <person name="Labutti K."/>
            <person name="Salamov A."/>
            <person name="Andreopoulos B."/>
            <person name="Baker S."/>
            <person name="Barry K."/>
            <person name="Bills G."/>
            <person name="Bluhm B."/>
            <person name="Cannon C."/>
            <person name="Castanera R."/>
            <person name="Culley D."/>
            <person name="Daum C."/>
            <person name="Ezra D."/>
            <person name="Gonzalez J."/>
            <person name="Henrissat B."/>
            <person name="Kuo A."/>
            <person name="Liang C."/>
            <person name="Lipzen A."/>
            <person name="Lutzoni F."/>
            <person name="Magnuson J."/>
            <person name="Mondo S."/>
            <person name="Nolan M."/>
            <person name="Ohm R."/>
            <person name="Pangilinan J."/>
            <person name="Park H.-J."/>
            <person name="Ramirez L."/>
            <person name="Alfaro M."/>
            <person name="Sun H."/>
            <person name="Tritt A."/>
            <person name="Yoshinaga Y."/>
            <person name="Zwiers L.-H."/>
            <person name="Turgeon B."/>
            <person name="Goodwin S."/>
            <person name="Spatafora J."/>
            <person name="Crous P."/>
            <person name="Grigoriev I."/>
        </authorList>
    </citation>
    <scope>NUCLEOTIDE SEQUENCE</scope>
    <source>
        <strain evidence="5">SCOH1-5</strain>
    </source>
</reference>
<name>A0A6A6FIS4_9PEZI</name>
<protein>
    <recommendedName>
        <fullName evidence="7">Nuclear protein DGCR14</fullName>
    </recommendedName>
</protein>